<keyword evidence="3" id="KW-1185">Reference proteome</keyword>
<dbReference type="Proteomes" id="UP000027730">
    <property type="component" value="Unassembled WGS sequence"/>
</dbReference>
<dbReference type="RefSeq" id="XP_013430460.1">
    <property type="nucleotide sequence ID" value="XM_013575006.1"/>
</dbReference>
<dbReference type="GeneID" id="25416379"/>
<evidence type="ECO:0000313" key="2">
    <source>
        <dbReference type="EMBL" id="KEQ75851.1"/>
    </source>
</evidence>
<evidence type="ECO:0000256" key="1">
    <source>
        <dbReference type="SAM" id="MobiDB-lite"/>
    </source>
</evidence>
<evidence type="ECO:0008006" key="4">
    <source>
        <dbReference type="Google" id="ProtNLM"/>
    </source>
</evidence>
<gene>
    <name evidence="2" type="ORF">M436DRAFT_79125</name>
</gene>
<name>A0A074XMQ6_9PEZI</name>
<feature type="region of interest" description="Disordered" evidence="1">
    <location>
        <begin position="1"/>
        <end position="74"/>
    </location>
</feature>
<dbReference type="AlphaFoldDB" id="A0A074XMQ6"/>
<organism evidence="2 3">
    <name type="scientific">Aureobasidium namibiae CBS 147.97</name>
    <dbReference type="NCBI Taxonomy" id="1043004"/>
    <lineage>
        <taxon>Eukaryota</taxon>
        <taxon>Fungi</taxon>
        <taxon>Dikarya</taxon>
        <taxon>Ascomycota</taxon>
        <taxon>Pezizomycotina</taxon>
        <taxon>Dothideomycetes</taxon>
        <taxon>Dothideomycetidae</taxon>
        <taxon>Dothideales</taxon>
        <taxon>Saccotheciaceae</taxon>
        <taxon>Aureobasidium</taxon>
    </lineage>
</organism>
<feature type="compositionally biased region" description="Polar residues" evidence="1">
    <location>
        <begin position="1"/>
        <end position="11"/>
    </location>
</feature>
<dbReference type="EMBL" id="KL584704">
    <property type="protein sequence ID" value="KEQ75851.1"/>
    <property type="molecule type" value="Genomic_DNA"/>
</dbReference>
<evidence type="ECO:0000313" key="3">
    <source>
        <dbReference type="Proteomes" id="UP000027730"/>
    </source>
</evidence>
<dbReference type="OrthoDB" id="4158609at2759"/>
<proteinExistence type="predicted"/>
<reference evidence="2 3" key="1">
    <citation type="journal article" date="2014" name="BMC Genomics">
        <title>Genome sequencing of four Aureobasidium pullulans varieties: biotechnological potential, stress tolerance, and description of new species.</title>
        <authorList>
            <person name="Gostin Ar C."/>
            <person name="Ohm R.A."/>
            <person name="Kogej T."/>
            <person name="Sonjak S."/>
            <person name="Turk M."/>
            <person name="Zajc J."/>
            <person name="Zalar P."/>
            <person name="Grube M."/>
            <person name="Sun H."/>
            <person name="Han J."/>
            <person name="Sharma A."/>
            <person name="Chiniquy J."/>
            <person name="Ngan C.Y."/>
            <person name="Lipzen A."/>
            <person name="Barry K."/>
            <person name="Grigoriev I.V."/>
            <person name="Gunde-Cimerman N."/>
        </authorList>
    </citation>
    <scope>NUCLEOTIDE SEQUENCE [LARGE SCALE GENOMIC DNA]</scope>
    <source>
        <strain evidence="2 3">CBS 147.97</strain>
    </source>
</reference>
<accession>A0A074XMQ6</accession>
<protein>
    <recommendedName>
        <fullName evidence="4">Conidiation-specific protein 8</fullName>
    </recommendedName>
</protein>
<sequence>MSSPTGTTPKSSFDGERRRSSGGLFNNILAQKRSPDNVAYSTRRSSIEEQGPPKGMFGKMWDNAVRGVGPNAQK</sequence>
<dbReference type="HOGENOM" id="CLU_180967_0_0_1"/>